<accession>A0ABD3JBA5</accession>
<keyword evidence="5" id="KW-0472">Membrane</keyword>
<comment type="subcellular location">
    <subcellularLocation>
        <location evidence="1">Membrane</location>
        <topology evidence="1">Single-pass membrane protein</topology>
    </subcellularLocation>
</comment>
<evidence type="ECO:0000256" key="3">
    <source>
        <dbReference type="ARBA" id="ARBA00022729"/>
    </source>
</evidence>
<evidence type="ECO:0000256" key="1">
    <source>
        <dbReference type="ARBA" id="ARBA00004167"/>
    </source>
</evidence>
<dbReference type="InterPro" id="IPR024788">
    <property type="entry name" value="Malectin-like_Carb-bd_dom"/>
</dbReference>
<evidence type="ECO:0000256" key="4">
    <source>
        <dbReference type="ARBA" id="ARBA00022989"/>
    </source>
</evidence>
<dbReference type="EMBL" id="JBJKBG010000009">
    <property type="protein sequence ID" value="KAL3721676.1"/>
    <property type="molecule type" value="Genomic_DNA"/>
</dbReference>
<comment type="caution">
    <text evidence="7">The sequence shown here is derived from an EMBL/GenBank/DDBJ whole genome shotgun (WGS) entry which is preliminary data.</text>
</comment>
<dbReference type="AlphaFoldDB" id="A0ABD3JBA5"/>
<dbReference type="Pfam" id="PF12819">
    <property type="entry name" value="Malectin_like"/>
    <property type="match status" value="1"/>
</dbReference>
<gene>
    <name evidence="7" type="ORF">ACJRO7_034072</name>
</gene>
<evidence type="ECO:0000259" key="6">
    <source>
        <dbReference type="Pfam" id="PF12819"/>
    </source>
</evidence>
<dbReference type="Proteomes" id="UP001634007">
    <property type="component" value="Unassembled WGS sequence"/>
</dbReference>
<feature type="domain" description="Malectin-like" evidence="6">
    <location>
        <begin position="2"/>
        <end position="112"/>
    </location>
</feature>
<name>A0ABD3JBA5_EUCGL</name>
<reference evidence="7 8" key="1">
    <citation type="submission" date="2024-11" db="EMBL/GenBank/DDBJ databases">
        <title>Chromosome-level genome assembly of Eucalyptus globulus Labill. provides insights into its genome evolution.</title>
        <authorList>
            <person name="Li X."/>
        </authorList>
    </citation>
    <scope>NUCLEOTIDE SEQUENCE [LARGE SCALE GENOMIC DNA]</scope>
    <source>
        <strain evidence="7">CL2024</strain>
        <tissue evidence="7">Fresh tender leaves</tissue>
    </source>
</reference>
<evidence type="ECO:0000256" key="2">
    <source>
        <dbReference type="ARBA" id="ARBA00022692"/>
    </source>
</evidence>
<sequence length="119" mass="13628">MNCYTLRPDQGKNRKYLIRASFGYQYFIGKILPSLFDLYIDVNYWATVGFPQFGVEEIIYVPKADDIQVCLVNTGNGVPFISALELRALDDDIYPLGYGFLRTYQRIDVGRVSARNGVR</sequence>
<keyword evidence="8" id="KW-1185">Reference proteome</keyword>
<evidence type="ECO:0000313" key="8">
    <source>
        <dbReference type="Proteomes" id="UP001634007"/>
    </source>
</evidence>
<proteinExistence type="predicted"/>
<organism evidence="7 8">
    <name type="scientific">Eucalyptus globulus</name>
    <name type="common">Tasmanian blue gum</name>
    <dbReference type="NCBI Taxonomy" id="34317"/>
    <lineage>
        <taxon>Eukaryota</taxon>
        <taxon>Viridiplantae</taxon>
        <taxon>Streptophyta</taxon>
        <taxon>Embryophyta</taxon>
        <taxon>Tracheophyta</taxon>
        <taxon>Spermatophyta</taxon>
        <taxon>Magnoliopsida</taxon>
        <taxon>eudicotyledons</taxon>
        <taxon>Gunneridae</taxon>
        <taxon>Pentapetalae</taxon>
        <taxon>rosids</taxon>
        <taxon>malvids</taxon>
        <taxon>Myrtales</taxon>
        <taxon>Myrtaceae</taxon>
        <taxon>Myrtoideae</taxon>
        <taxon>Eucalypteae</taxon>
        <taxon>Eucalyptus</taxon>
    </lineage>
</organism>
<dbReference type="PANTHER" id="PTHR45631">
    <property type="entry name" value="OS07G0107800 PROTEIN-RELATED"/>
    <property type="match status" value="1"/>
</dbReference>
<dbReference type="GO" id="GO:0016020">
    <property type="term" value="C:membrane"/>
    <property type="evidence" value="ECO:0007669"/>
    <property type="project" value="UniProtKB-SubCell"/>
</dbReference>
<evidence type="ECO:0000256" key="5">
    <source>
        <dbReference type="ARBA" id="ARBA00023136"/>
    </source>
</evidence>
<keyword evidence="3" id="KW-0732">Signal</keyword>
<dbReference type="PANTHER" id="PTHR45631:SF206">
    <property type="entry name" value="PROTEIN KINASE DOMAIN-CONTAINING PROTEIN"/>
    <property type="match status" value="1"/>
</dbReference>
<keyword evidence="2" id="KW-0812">Transmembrane</keyword>
<evidence type="ECO:0000313" key="7">
    <source>
        <dbReference type="EMBL" id="KAL3721676.1"/>
    </source>
</evidence>
<protein>
    <recommendedName>
        <fullName evidence="6">Malectin-like domain-containing protein</fullName>
    </recommendedName>
</protein>
<keyword evidence="4" id="KW-1133">Transmembrane helix</keyword>